<proteinExistence type="inferred from homology"/>
<keyword evidence="3 6" id="KW-0378">Hydrolase</keyword>
<evidence type="ECO:0000259" key="5">
    <source>
        <dbReference type="Pfam" id="PF00251"/>
    </source>
</evidence>
<dbReference type="Proteomes" id="UP000291269">
    <property type="component" value="Unassembled WGS sequence"/>
</dbReference>
<evidence type="ECO:0000256" key="4">
    <source>
        <dbReference type="ARBA" id="ARBA00023295"/>
    </source>
</evidence>
<dbReference type="CDD" id="cd08996">
    <property type="entry name" value="GH32_FFase"/>
    <property type="match status" value="1"/>
</dbReference>
<evidence type="ECO:0000256" key="2">
    <source>
        <dbReference type="ARBA" id="ARBA00012758"/>
    </source>
</evidence>
<dbReference type="InterPro" id="IPR013320">
    <property type="entry name" value="ConA-like_dom_sf"/>
</dbReference>
<dbReference type="RefSeq" id="WP_129224271.1">
    <property type="nucleotide sequence ID" value="NZ_SDOZ01000002.1"/>
</dbReference>
<feature type="domain" description="Glycosyl hydrolase family 32 N-terminal" evidence="5">
    <location>
        <begin position="28"/>
        <end position="331"/>
    </location>
</feature>
<dbReference type="InterPro" id="IPR013148">
    <property type="entry name" value="Glyco_hydro_32_N"/>
</dbReference>
<keyword evidence="4" id="KW-0326">Glycosidase</keyword>
<name>A0A4Q2KC06_9FIRM</name>
<dbReference type="Pfam" id="PF00251">
    <property type="entry name" value="Glyco_hydro_32N"/>
    <property type="match status" value="1"/>
</dbReference>
<evidence type="ECO:0000256" key="3">
    <source>
        <dbReference type="ARBA" id="ARBA00022801"/>
    </source>
</evidence>
<dbReference type="PANTHER" id="PTHR43101:SF1">
    <property type="entry name" value="BETA-FRUCTOSIDASE"/>
    <property type="match status" value="1"/>
</dbReference>
<dbReference type="EMBL" id="SDOZ01000002">
    <property type="protein sequence ID" value="RXZ61509.1"/>
    <property type="molecule type" value="Genomic_DNA"/>
</dbReference>
<evidence type="ECO:0000313" key="6">
    <source>
        <dbReference type="EMBL" id="RXZ61509.1"/>
    </source>
</evidence>
<dbReference type="SUPFAM" id="SSF75005">
    <property type="entry name" value="Arabinanase/levansucrase/invertase"/>
    <property type="match status" value="1"/>
</dbReference>
<sequence length="456" mass="52711">MDYLKESADRYIRQNLNKGSKDYKPRYHFSAQVGWINDPNGLVYYDGYFHIFYQYYPYGLEWGPMHWGHARSKNLVDFEYLPVALAPDAPDESGCFSGGAVIDKEKNLLHLLYTRHYERENVIRQTQYHAYSSDGVRFTKTERAAIGEELLPEGFTSCSFRDPNPVVIGDTYYVVVGAQTKERAGAVLVYSSRDMSEFKYEFTIENENFGEMVECPDLFRLNGEMVLTFSVVALKNQDLTNIDGKASLYAVMNVDFEKKAYEFLHIDSLDEGTDFYAPQTLEDGNGRRIMLAWLDMWNNNSFSKNNRLVSNGVYTLPRDLVLENGRLLQYPIREVKDIFRNRFTVAEGGEMSKTAYIEAEMNGGSLFTFGCGDDYISLKIENGRFTLEQRQKNHITAVRKGKYRSDTFHVEIFTDRCSLEVFVDNRDVFSAQVFIECERYKIMRSEKIKILRAASV</sequence>
<dbReference type="Gene3D" id="2.115.10.20">
    <property type="entry name" value="Glycosyl hydrolase domain, family 43"/>
    <property type="match status" value="1"/>
</dbReference>
<dbReference type="SUPFAM" id="SSF49899">
    <property type="entry name" value="Concanavalin A-like lectins/glucanases"/>
    <property type="match status" value="1"/>
</dbReference>
<accession>A0A4Q2KC06</accession>
<dbReference type="InterPro" id="IPR001362">
    <property type="entry name" value="Glyco_hydro_32"/>
</dbReference>
<comment type="similarity">
    <text evidence="1">Belongs to the glycosyl hydrolase 32 family.</text>
</comment>
<dbReference type="InterPro" id="IPR051214">
    <property type="entry name" value="GH32_Enzymes"/>
</dbReference>
<dbReference type="SMART" id="SM00640">
    <property type="entry name" value="Glyco_32"/>
    <property type="match status" value="1"/>
</dbReference>
<dbReference type="PANTHER" id="PTHR43101">
    <property type="entry name" value="BETA-FRUCTOSIDASE"/>
    <property type="match status" value="1"/>
</dbReference>
<dbReference type="OrthoDB" id="9759709at2"/>
<organism evidence="6 7">
    <name type="scientific">Candidatus Borkfalkia ceftriaxoniphila</name>
    <dbReference type="NCBI Taxonomy" id="2508949"/>
    <lineage>
        <taxon>Bacteria</taxon>
        <taxon>Bacillati</taxon>
        <taxon>Bacillota</taxon>
        <taxon>Clostridia</taxon>
        <taxon>Christensenellales</taxon>
        <taxon>Christensenellaceae</taxon>
        <taxon>Candidatus Borkfalkia</taxon>
    </lineage>
</organism>
<evidence type="ECO:0000256" key="1">
    <source>
        <dbReference type="ARBA" id="ARBA00009902"/>
    </source>
</evidence>
<keyword evidence="7" id="KW-1185">Reference proteome</keyword>
<dbReference type="GO" id="GO:0005975">
    <property type="term" value="P:carbohydrate metabolic process"/>
    <property type="evidence" value="ECO:0007669"/>
    <property type="project" value="InterPro"/>
</dbReference>
<evidence type="ECO:0000313" key="7">
    <source>
        <dbReference type="Proteomes" id="UP000291269"/>
    </source>
</evidence>
<dbReference type="GO" id="GO:0004564">
    <property type="term" value="F:beta-fructofuranosidase activity"/>
    <property type="evidence" value="ECO:0007669"/>
    <property type="project" value="UniProtKB-EC"/>
</dbReference>
<comment type="caution">
    <text evidence="6">The sequence shown here is derived from an EMBL/GenBank/DDBJ whole genome shotgun (WGS) entry which is preliminary data.</text>
</comment>
<dbReference type="EC" id="3.2.1.26" evidence="2"/>
<dbReference type="AlphaFoldDB" id="A0A4Q2KC06"/>
<protein>
    <recommendedName>
        <fullName evidence="2">beta-fructofuranosidase</fullName>
        <ecNumber evidence="2">3.2.1.26</ecNumber>
    </recommendedName>
</protein>
<dbReference type="Gene3D" id="2.60.120.560">
    <property type="entry name" value="Exo-inulinase, domain 1"/>
    <property type="match status" value="1"/>
</dbReference>
<reference evidence="6 7" key="1">
    <citation type="journal article" date="2019" name="Gut">
        <title>Antibiotics-induced monodominance of a novel gut bacterial order.</title>
        <authorList>
            <person name="Hildebrand F."/>
            <person name="Moitinho-Silva L."/>
            <person name="Blasche S."/>
            <person name="Jahn M.T."/>
            <person name="Gossmann T.I."/>
            <person name="Heuerta-Cepas J."/>
            <person name="Hercog R."/>
            <person name="Luetge M."/>
            <person name="Bahram M."/>
            <person name="Pryszlak A."/>
            <person name="Alves R.J."/>
            <person name="Waszak S.M."/>
            <person name="Zhu A."/>
            <person name="Ye L."/>
            <person name="Costea P.I."/>
            <person name="Aalvink S."/>
            <person name="Belzer C."/>
            <person name="Forslund S.K."/>
            <person name="Sunagawa S."/>
            <person name="Hentschel U."/>
            <person name="Merten C."/>
            <person name="Patil K.R."/>
            <person name="Benes V."/>
            <person name="Bork P."/>
        </authorList>
    </citation>
    <scope>NUCLEOTIDE SEQUENCE [LARGE SCALE GENOMIC DNA]</scope>
    <source>
        <strain evidence="6 7">HDS1380</strain>
    </source>
</reference>
<dbReference type="InterPro" id="IPR023296">
    <property type="entry name" value="Glyco_hydro_beta-prop_sf"/>
</dbReference>
<gene>
    <name evidence="6" type="ORF">ESZ91_03705</name>
</gene>